<dbReference type="InterPro" id="IPR020843">
    <property type="entry name" value="ER"/>
</dbReference>
<feature type="domain" description="Enoyl reductase (ER)" evidence="1">
    <location>
        <begin position="10"/>
        <end position="325"/>
    </location>
</feature>
<dbReference type="InterPro" id="IPR011032">
    <property type="entry name" value="GroES-like_sf"/>
</dbReference>
<dbReference type="Gene3D" id="3.40.50.720">
    <property type="entry name" value="NAD(P)-binding Rossmann-like Domain"/>
    <property type="match status" value="1"/>
</dbReference>
<dbReference type="PANTHER" id="PTHR43677">
    <property type="entry name" value="SHORT-CHAIN DEHYDROGENASE/REDUCTASE"/>
    <property type="match status" value="1"/>
</dbReference>
<dbReference type="InterPro" id="IPR036291">
    <property type="entry name" value="NAD(P)-bd_dom_sf"/>
</dbReference>
<evidence type="ECO:0000259" key="1">
    <source>
        <dbReference type="SMART" id="SM00829"/>
    </source>
</evidence>
<dbReference type="PANTHER" id="PTHR43677:SF4">
    <property type="entry name" value="QUINONE OXIDOREDUCTASE-LIKE PROTEIN 2"/>
    <property type="match status" value="1"/>
</dbReference>
<evidence type="ECO:0000313" key="2">
    <source>
        <dbReference type="EMBL" id="KAK1924379.1"/>
    </source>
</evidence>
<dbReference type="Gene3D" id="3.90.180.10">
    <property type="entry name" value="Medium-chain alcohol dehydrogenases, catalytic domain"/>
    <property type="match status" value="1"/>
</dbReference>
<dbReference type="InterPro" id="IPR013149">
    <property type="entry name" value="ADH-like_C"/>
</dbReference>
<dbReference type="EMBL" id="JAODAN010000005">
    <property type="protein sequence ID" value="KAK1924379.1"/>
    <property type="molecule type" value="Genomic_DNA"/>
</dbReference>
<dbReference type="GO" id="GO:0016491">
    <property type="term" value="F:oxidoreductase activity"/>
    <property type="evidence" value="ECO:0007669"/>
    <property type="project" value="InterPro"/>
</dbReference>
<dbReference type="SUPFAM" id="SSF50129">
    <property type="entry name" value="GroES-like"/>
    <property type="match status" value="1"/>
</dbReference>
<dbReference type="InterPro" id="IPR002364">
    <property type="entry name" value="Quin_OxRdtase/zeta-crystal_CS"/>
</dbReference>
<keyword evidence="3" id="KW-1185">Reference proteome</keyword>
<comment type="caution">
    <text evidence="2">The sequence shown here is derived from an EMBL/GenBank/DDBJ whole genome shotgun (WGS) entry which is preliminary data.</text>
</comment>
<dbReference type="GO" id="GO:0008270">
    <property type="term" value="F:zinc ion binding"/>
    <property type="evidence" value="ECO:0007669"/>
    <property type="project" value="InterPro"/>
</dbReference>
<dbReference type="InterPro" id="IPR013154">
    <property type="entry name" value="ADH-like_N"/>
</dbReference>
<protein>
    <submittedName>
        <fullName evidence="2">NAD(P)-binding protein</fullName>
    </submittedName>
</protein>
<dbReference type="Pfam" id="PF00107">
    <property type="entry name" value="ADH_zinc_N"/>
    <property type="match status" value="1"/>
</dbReference>
<sequence>MKAFQIVEYAHPSKIQVATDVPVPKPGKGEVLIDVHAAGLNFFDILQAQGKYQTQPPMPFVLGAEFSGTISADSPIPKHCPYKPGDRVFGYAQGAYGEHVVANPFALIPLPDNVSFEQAAVVPLTYTTSYEGLVHRGKIQPGEWVLVHAAAGGVGLAACQIAKLMGCKVIATASSDIKRAVCIDHAGVDAVVDYTKKDWQKEVMKITDGKGVNVVYDPVGMILPSLKCVAWNSRLVVVGFAAGTIEKIPANLLLLKQASVVGLFWGGGTTRDPQHAVQVVSEVLGLLSSGKLKPILYEKVYNGLETVSEALQDLEGRKTWGKGVIRIRPSTLREAKL</sequence>
<evidence type="ECO:0000313" key="3">
    <source>
        <dbReference type="Proteomes" id="UP001182556"/>
    </source>
</evidence>
<organism evidence="2 3">
    <name type="scientific">Papiliotrema laurentii</name>
    <name type="common">Cryptococcus laurentii</name>
    <dbReference type="NCBI Taxonomy" id="5418"/>
    <lineage>
        <taxon>Eukaryota</taxon>
        <taxon>Fungi</taxon>
        <taxon>Dikarya</taxon>
        <taxon>Basidiomycota</taxon>
        <taxon>Agaricomycotina</taxon>
        <taxon>Tremellomycetes</taxon>
        <taxon>Tremellales</taxon>
        <taxon>Rhynchogastremaceae</taxon>
        <taxon>Papiliotrema</taxon>
    </lineage>
</organism>
<dbReference type="AlphaFoldDB" id="A0AAD9CYK5"/>
<gene>
    <name evidence="2" type="ORF">DB88DRAFT_490188</name>
</gene>
<dbReference type="CDD" id="cd08241">
    <property type="entry name" value="QOR1"/>
    <property type="match status" value="1"/>
</dbReference>
<dbReference type="SMART" id="SM00829">
    <property type="entry name" value="PKS_ER"/>
    <property type="match status" value="1"/>
</dbReference>
<dbReference type="GO" id="GO:0005739">
    <property type="term" value="C:mitochondrion"/>
    <property type="evidence" value="ECO:0007669"/>
    <property type="project" value="TreeGrafter"/>
</dbReference>
<dbReference type="SUPFAM" id="SSF51735">
    <property type="entry name" value="NAD(P)-binding Rossmann-fold domains"/>
    <property type="match status" value="1"/>
</dbReference>
<proteinExistence type="predicted"/>
<dbReference type="PROSITE" id="PS01162">
    <property type="entry name" value="QOR_ZETA_CRYSTAL"/>
    <property type="match status" value="1"/>
</dbReference>
<dbReference type="InterPro" id="IPR051397">
    <property type="entry name" value="Zn-ADH-like_protein"/>
</dbReference>
<name>A0AAD9CYK5_PAPLA</name>
<reference evidence="2" key="1">
    <citation type="submission" date="2023-02" db="EMBL/GenBank/DDBJ databases">
        <title>Identification and recombinant expression of a fungal hydrolase from Papiliotrema laurentii that hydrolyzes apple cutin and clears colloidal polyester polyurethane.</title>
        <authorList>
            <consortium name="DOE Joint Genome Institute"/>
            <person name="Roman V.A."/>
            <person name="Bojanowski C."/>
            <person name="Crable B.R."/>
            <person name="Wagner D.N."/>
            <person name="Hung C.S."/>
            <person name="Nadeau L.J."/>
            <person name="Schratz L."/>
            <person name="Haridas S."/>
            <person name="Pangilinan J."/>
            <person name="Lipzen A."/>
            <person name="Na H."/>
            <person name="Yan M."/>
            <person name="Ng V."/>
            <person name="Grigoriev I.V."/>
            <person name="Spatafora J.W."/>
            <person name="Barlow D."/>
            <person name="Biffinger J."/>
            <person name="Kelley-Loughnane N."/>
            <person name="Varaljay V.A."/>
            <person name="Crookes-Goodson W.J."/>
        </authorList>
    </citation>
    <scope>NUCLEOTIDE SEQUENCE</scope>
    <source>
        <strain evidence="2">5307AH</strain>
    </source>
</reference>
<accession>A0AAD9CYK5</accession>
<dbReference type="Pfam" id="PF08240">
    <property type="entry name" value="ADH_N"/>
    <property type="match status" value="1"/>
</dbReference>
<dbReference type="Proteomes" id="UP001182556">
    <property type="component" value="Unassembled WGS sequence"/>
</dbReference>